<dbReference type="RefSeq" id="WP_400186720.1">
    <property type="nucleotide sequence ID" value="NZ_JBGORX010000001.1"/>
</dbReference>
<keyword evidence="2" id="KW-1185">Reference proteome</keyword>
<evidence type="ECO:0000313" key="1">
    <source>
        <dbReference type="EMBL" id="MFJ1267885.1"/>
    </source>
</evidence>
<dbReference type="EMBL" id="JBGORX010000001">
    <property type="protein sequence ID" value="MFJ1267885.1"/>
    <property type="molecule type" value="Genomic_DNA"/>
</dbReference>
<protein>
    <submittedName>
        <fullName evidence="1">Uncharacterized protein</fullName>
    </submittedName>
</protein>
<name>A0ABW8D9C0_9GAMM</name>
<organism evidence="1 2">
    <name type="scientific">Legionella lytica</name>
    <dbReference type="NCBI Taxonomy" id="96232"/>
    <lineage>
        <taxon>Bacteria</taxon>
        <taxon>Pseudomonadati</taxon>
        <taxon>Pseudomonadota</taxon>
        <taxon>Gammaproteobacteria</taxon>
        <taxon>Legionellales</taxon>
        <taxon>Legionellaceae</taxon>
        <taxon>Legionella</taxon>
    </lineage>
</organism>
<dbReference type="Proteomes" id="UP001615550">
    <property type="component" value="Unassembled WGS sequence"/>
</dbReference>
<reference evidence="1 2" key="1">
    <citation type="submission" date="2024-08" db="EMBL/GenBank/DDBJ databases">
        <title>Draft Genome Sequence of Legionella lytica strain DSB2004, Isolated From a Fire Sprinkler System.</title>
        <authorList>
            <person name="Everhart A.D."/>
            <person name="Kidane D.T."/>
            <person name="Farone A.L."/>
            <person name="Farone M.B."/>
        </authorList>
    </citation>
    <scope>NUCLEOTIDE SEQUENCE [LARGE SCALE GENOMIC DNA]</scope>
    <source>
        <strain evidence="1 2">DSB2004</strain>
    </source>
</reference>
<accession>A0ABW8D9C0</accession>
<comment type="caution">
    <text evidence="1">The sequence shown here is derived from an EMBL/GenBank/DDBJ whole genome shotgun (WGS) entry which is preliminary data.</text>
</comment>
<evidence type="ECO:0000313" key="2">
    <source>
        <dbReference type="Proteomes" id="UP001615550"/>
    </source>
</evidence>
<gene>
    <name evidence="1" type="ORF">ACD661_04835</name>
</gene>
<sequence length="169" mass="19310">MHKFTELIDRCVTFTIETLRDVNDRVSEELQTSGATRLVKTLQMVQLQKAILIVGMFSMFEANLQDSLDCEDGFKCAKEILTDRGQSAIKERFEDLCLAINALKHGRGRSYYTLVEKVDNLPFKIKLPDESFFLEGDVSEVSTLVEVNDEFVQYCLDVIRDVSYCVECS</sequence>
<proteinExistence type="predicted"/>